<dbReference type="PANTHER" id="PTHR12292">
    <property type="entry name" value="RWD DOMAIN-CONTAINING PROTEIN"/>
    <property type="match status" value="1"/>
</dbReference>
<accession>A0A2A9P151</accession>
<dbReference type="Gene3D" id="3.10.110.10">
    <property type="entry name" value="Ubiquitin Conjugating Enzyme"/>
    <property type="match status" value="1"/>
</dbReference>
<evidence type="ECO:0000259" key="3">
    <source>
        <dbReference type="PROSITE" id="PS50908"/>
    </source>
</evidence>
<feature type="region of interest" description="Disordered" evidence="2">
    <location>
        <begin position="160"/>
        <end position="185"/>
    </location>
</feature>
<dbReference type="SMART" id="SM00591">
    <property type="entry name" value="RWD"/>
    <property type="match status" value="1"/>
</dbReference>
<dbReference type="InterPro" id="IPR040213">
    <property type="entry name" value="GIR2-like"/>
</dbReference>
<dbReference type="CDD" id="cd23823">
    <property type="entry name" value="RWD_GCN2"/>
    <property type="match status" value="1"/>
</dbReference>
<feature type="coiled-coil region" evidence="1">
    <location>
        <begin position="102"/>
        <end position="142"/>
    </location>
</feature>
<feature type="compositionally biased region" description="Acidic residues" evidence="2">
    <location>
        <begin position="227"/>
        <end position="240"/>
    </location>
</feature>
<dbReference type="SUPFAM" id="SSF54495">
    <property type="entry name" value="UBC-like"/>
    <property type="match status" value="1"/>
</dbReference>
<dbReference type="EMBL" id="KZ301970">
    <property type="protein sequence ID" value="PFH54376.1"/>
    <property type="molecule type" value="Genomic_DNA"/>
</dbReference>
<name>A0A2A9P151_9AGAR</name>
<dbReference type="OrthoDB" id="277175at2759"/>
<dbReference type="InterPro" id="IPR016135">
    <property type="entry name" value="UBQ-conjugating_enzyme/RWD"/>
</dbReference>
<gene>
    <name evidence="4" type="ORF">AMATHDRAFT_135578</name>
</gene>
<dbReference type="STRING" id="703135.A0A2A9P151"/>
<dbReference type="Pfam" id="PF05773">
    <property type="entry name" value="RWD"/>
    <property type="match status" value="1"/>
</dbReference>
<reference evidence="4 5" key="1">
    <citation type="submission" date="2014-02" db="EMBL/GenBank/DDBJ databases">
        <title>Transposable element dynamics among asymbiotic and ectomycorrhizal Amanita fungi.</title>
        <authorList>
            <consortium name="DOE Joint Genome Institute"/>
            <person name="Hess J."/>
            <person name="Skrede I."/>
            <person name="Wolfe B."/>
            <person name="LaButti K."/>
            <person name="Ohm R.A."/>
            <person name="Grigoriev I.V."/>
            <person name="Pringle A."/>
        </authorList>
    </citation>
    <scope>NUCLEOTIDE SEQUENCE [LARGE SCALE GENOMIC DNA]</scope>
    <source>
        <strain evidence="4 5">SKay4041</strain>
    </source>
</reference>
<feature type="domain" description="RWD" evidence="3">
    <location>
        <begin position="8"/>
        <end position="112"/>
    </location>
</feature>
<evidence type="ECO:0000256" key="1">
    <source>
        <dbReference type="SAM" id="Coils"/>
    </source>
</evidence>
<evidence type="ECO:0000256" key="2">
    <source>
        <dbReference type="SAM" id="MobiDB-lite"/>
    </source>
</evidence>
<dbReference type="InterPro" id="IPR006575">
    <property type="entry name" value="RWD_dom"/>
</dbReference>
<dbReference type="InterPro" id="IPR032378">
    <property type="entry name" value="ZC3H15/TMA46_C"/>
</dbReference>
<dbReference type="PROSITE" id="PS50908">
    <property type="entry name" value="RWD"/>
    <property type="match status" value="1"/>
</dbReference>
<evidence type="ECO:0000313" key="5">
    <source>
        <dbReference type="Proteomes" id="UP000242287"/>
    </source>
</evidence>
<feature type="region of interest" description="Disordered" evidence="2">
    <location>
        <begin position="219"/>
        <end position="240"/>
    </location>
</feature>
<dbReference type="AlphaFoldDB" id="A0A2A9P151"/>
<organism evidence="4 5">
    <name type="scientific">Amanita thiersii Skay4041</name>
    <dbReference type="NCBI Taxonomy" id="703135"/>
    <lineage>
        <taxon>Eukaryota</taxon>
        <taxon>Fungi</taxon>
        <taxon>Dikarya</taxon>
        <taxon>Basidiomycota</taxon>
        <taxon>Agaricomycotina</taxon>
        <taxon>Agaricomycetes</taxon>
        <taxon>Agaricomycetidae</taxon>
        <taxon>Agaricales</taxon>
        <taxon>Pluteineae</taxon>
        <taxon>Amanitaceae</taxon>
        <taxon>Amanita</taxon>
    </lineage>
</organism>
<dbReference type="Proteomes" id="UP000242287">
    <property type="component" value="Unassembled WGS sequence"/>
</dbReference>
<proteinExistence type="predicted"/>
<evidence type="ECO:0000313" key="4">
    <source>
        <dbReference type="EMBL" id="PFH54376.1"/>
    </source>
</evidence>
<keyword evidence="1" id="KW-0175">Coiled coil</keyword>
<dbReference type="Pfam" id="PF16543">
    <property type="entry name" value="DFRP_C"/>
    <property type="match status" value="1"/>
</dbReference>
<protein>
    <recommendedName>
        <fullName evidence="3">RWD domain-containing protein</fullName>
    </recommendedName>
</protein>
<sequence length="240" mass="27685">MSADVLQEEIEVLESIYPTELTKLSDKDIEITAEPDDPLDGAADLRVTLCVHYTDSYPDELPDLSLKVVEGEISDQDIDELISQLLAAGEENIGMAMTFTLATFLREKLSQLMRSKEEKQKQAEMERERQMLEEEEARTRGTPVTIESFKVWKAKFDKETAQKKAQEEDERLKSMTPKEREEYKRLTSRLSGRHLFERNRNLEEEILVEDGAVSVDITQYDRTQNQEEPEEDIVAFSDSD</sequence>
<keyword evidence="5" id="KW-1185">Reference proteome</keyword>